<dbReference type="SUPFAM" id="SSF57903">
    <property type="entry name" value="FYVE/PHD zinc finger"/>
    <property type="match status" value="1"/>
</dbReference>
<dbReference type="GO" id="GO:0006357">
    <property type="term" value="P:regulation of transcription by RNA polymerase II"/>
    <property type="evidence" value="ECO:0000318"/>
    <property type="project" value="GO_Central"/>
</dbReference>
<dbReference type="SUPFAM" id="SSF82199">
    <property type="entry name" value="SET domain"/>
    <property type="match status" value="1"/>
</dbReference>
<dbReference type="PROSITE" id="PS50016">
    <property type="entry name" value="ZF_PHD_2"/>
    <property type="match status" value="1"/>
</dbReference>
<evidence type="ECO:0000256" key="3">
    <source>
        <dbReference type="ARBA" id="ARBA00022833"/>
    </source>
</evidence>
<dbReference type="Pfam" id="PF00856">
    <property type="entry name" value="SET"/>
    <property type="match status" value="1"/>
</dbReference>
<dbReference type="GO" id="GO:0008270">
    <property type="term" value="F:zinc ion binding"/>
    <property type="evidence" value="ECO:0007669"/>
    <property type="project" value="UniProtKB-KW"/>
</dbReference>
<dbReference type="Proteomes" id="UP000006727">
    <property type="component" value="Chromosome 8"/>
</dbReference>
<dbReference type="PROSITE" id="PS01359">
    <property type="entry name" value="ZF_PHD_1"/>
    <property type="match status" value="1"/>
</dbReference>
<dbReference type="EnsemblPlants" id="Pp3c8_18540V3.5">
    <property type="protein sequence ID" value="Pp3c8_18540V3.5"/>
    <property type="gene ID" value="Pp3c8_18540"/>
</dbReference>
<dbReference type="Gramene" id="Pp3c8_18540V3.4">
    <property type="protein sequence ID" value="Pp3c8_18540V3.4"/>
    <property type="gene ID" value="Pp3c8_18540"/>
</dbReference>
<dbReference type="Gramene" id="Pp3c8_18540V3.1">
    <property type="protein sequence ID" value="Pp3c8_18540V3.1"/>
    <property type="gene ID" value="Pp3c8_18540"/>
</dbReference>
<dbReference type="GO" id="GO:0003712">
    <property type="term" value="F:transcription coregulator activity"/>
    <property type="evidence" value="ECO:0000318"/>
    <property type="project" value="GO_Central"/>
</dbReference>
<dbReference type="PROSITE" id="PS50280">
    <property type="entry name" value="SET"/>
    <property type="match status" value="1"/>
</dbReference>
<dbReference type="InterPro" id="IPR001965">
    <property type="entry name" value="Znf_PHD"/>
</dbReference>
<keyword evidence="4" id="KW-0156">Chromatin regulator</keyword>
<dbReference type="CDD" id="cd15543">
    <property type="entry name" value="PHD_RSF1"/>
    <property type="match status" value="1"/>
</dbReference>
<dbReference type="InterPro" id="IPR013083">
    <property type="entry name" value="Znf_RING/FYVE/PHD"/>
</dbReference>
<dbReference type="Pfam" id="PF00628">
    <property type="entry name" value="PHD"/>
    <property type="match status" value="1"/>
</dbReference>
<dbReference type="GO" id="GO:0003682">
    <property type="term" value="F:chromatin binding"/>
    <property type="evidence" value="ECO:0000318"/>
    <property type="project" value="GO_Central"/>
</dbReference>
<dbReference type="EnsemblPlants" id="Pp3c8_18540V3.2">
    <property type="protein sequence ID" value="Pp3c8_18540V3.2"/>
    <property type="gene ID" value="Pp3c8_18540"/>
</dbReference>
<dbReference type="PaxDb" id="3218-PP1S212_117V6.1"/>
<dbReference type="EnsemblPlants" id="Pp3c8_18540V3.6">
    <property type="protein sequence ID" value="Pp3c8_18540V3.6"/>
    <property type="gene ID" value="Pp3c8_18540"/>
</dbReference>
<reference evidence="8 10" key="1">
    <citation type="journal article" date="2008" name="Science">
        <title>The Physcomitrella genome reveals evolutionary insights into the conquest of land by plants.</title>
        <authorList>
            <person name="Rensing S."/>
            <person name="Lang D."/>
            <person name="Zimmer A."/>
            <person name="Terry A."/>
            <person name="Salamov A."/>
            <person name="Shapiro H."/>
            <person name="Nishiyama T."/>
            <person name="Perroud P.-F."/>
            <person name="Lindquist E."/>
            <person name="Kamisugi Y."/>
            <person name="Tanahashi T."/>
            <person name="Sakakibara K."/>
            <person name="Fujita T."/>
            <person name="Oishi K."/>
            <person name="Shin-I T."/>
            <person name="Kuroki Y."/>
            <person name="Toyoda A."/>
            <person name="Suzuki Y."/>
            <person name="Hashimoto A."/>
            <person name="Yamaguchi K."/>
            <person name="Sugano A."/>
            <person name="Kohara Y."/>
            <person name="Fujiyama A."/>
            <person name="Anterola A."/>
            <person name="Aoki S."/>
            <person name="Ashton N."/>
            <person name="Barbazuk W.B."/>
            <person name="Barker E."/>
            <person name="Bennetzen J."/>
            <person name="Bezanilla M."/>
            <person name="Blankenship R."/>
            <person name="Cho S.H."/>
            <person name="Dutcher S."/>
            <person name="Estelle M."/>
            <person name="Fawcett J.A."/>
            <person name="Gundlach H."/>
            <person name="Hanada K."/>
            <person name="Heyl A."/>
            <person name="Hicks K.A."/>
            <person name="Hugh J."/>
            <person name="Lohr M."/>
            <person name="Mayer K."/>
            <person name="Melkozernov A."/>
            <person name="Murata T."/>
            <person name="Nelson D."/>
            <person name="Pils B."/>
            <person name="Prigge M."/>
            <person name="Reiss B."/>
            <person name="Renner T."/>
            <person name="Rombauts S."/>
            <person name="Rushton P."/>
            <person name="Sanderfoot A."/>
            <person name="Schween G."/>
            <person name="Shiu S.-H."/>
            <person name="Stueber K."/>
            <person name="Theodoulou F.L."/>
            <person name="Tu H."/>
            <person name="Van de Peer Y."/>
            <person name="Verrier P.J."/>
            <person name="Waters E."/>
            <person name="Wood A."/>
            <person name="Yang L."/>
            <person name="Cove D."/>
            <person name="Cuming A."/>
            <person name="Hasebe M."/>
            <person name="Lucas S."/>
            <person name="Mishler D.B."/>
            <person name="Reski R."/>
            <person name="Grigoriev I."/>
            <person name="Quatrano R.S."/>
            <person name="Boore J.L."/>
        </authorList>
    </citation>
    <scope>NUCLEOTIDE SEQUENCE [LARGE SCALE GENOMIC DNA]</scope>
    <source>
        <strain evidence="9 10">cv. Gransden 2004</strain>
    </source>
</reference>
<evidence type="ECO:0000256" key="4">
    <source>
        <dbReference type="ARBA" id="ARBA00022853"/>
    </source>
</evidence>
<feature type="domain" description="SET" evidence="7">
    <location>
        <begin position="285"/>
        <end position="407"/>
    </location>
</feature>
<evidence type="ECO:0000259" key="6">
    <source>
        <dbReference type="PROSITE" id="PS50016"/>
    </source>
</evidence>
<dbReference type="InterPro" id="IPR001214">
    <property type="entry name" value="SET_dom"/>
</dbReference>
<dbReference type="Gramene" id="Pp3c8_18540V3.3">
    <property type="protein sequence ID" value="Pp3c8_18540V3.3"/>
    <property type="gene ID" value="Pp3c8_18540"/>
</dbReference>
<evidence type="ECO:0000313" key="9">
    <source>
        <dbReference type="EnsemblPlants" id="Pp3c8_18540V3.1"/>
    </source>
</evidence>
<organism evidence="8">
    <name type="scientific">Physcomitrium patens</name>
    <name type="common">Spreading-leaved earth moss</name>
    <name type="synonym">Physcomitrella patens</name>
    <dbReference type="NCBI Taxonomy" id="3218"/>
    <lineage>
        <taxon>Eukaryota</taxon>
        <taxon>Viridiplantae</taxon>
        <taxon>Streptophyta</taxon>
        <taxon>Embryophyta</taxon>
        <taxon>Bryophyta</taxon>
        <taxon>Bryophytina</taxon>
        <taxon>Bryopsida</taxon>
        <taxon>Funariidae</taxon>
        <taxon>Funariales</taxon>
        <taxon>Funariaceae</taxon>
        <taxon>Physcomitrium</taxon>
    </lineage>
</organism>
<protein>
    <submittedName>
        <fullName evidence="8 9">Uncharacterized protein</fullName>
    </submittedName>
</protein>
<evidence type="ECO:0000256" key="5">
    <source>
        <dbReference type="PROSITE-ProRule" id="PRU00146"/>
    </source>
</evidence>
<dbReference type="EnsemblPlants" id="Pp3c8_18540V3.3">
    <property type="protein sequence ID" value="Pp3c8_18540V3.3"/>
    <property type="gene ID" value="Pp3c8_18540"/>
</dbReference>
<reference evidence="9" key="3">
    <citation type="submission" date="2020-12" db="UniProtKB">
        <authorList>
            <consortium name="EnsemblPlants"/>
        </authorList>
    </citation>
    <scope>IDENTIFICATION</scope>
</reference>
<feature type="domain" description="PHD-type" evidence="6">
    <location>
        <begin position="104"/>
        <end position="154"/>
    </location>
</feature>
<dbReference type="EnsemblPlants" id="Pp3c8_18540V3.4">
    <property type="protein sequence ID" value="Pp3c8_18540V3.4"/>
    <property type="gene ID" value="Pp3c8_18540"/>
</dbReference>
<dbReference type="InterPro" id="IPR019786">
    <property type="entry name" value="Zinc_finger_PHD-type_CS"/>
</dbReference>
<dbReference type="OMA" id="MATWNAT"/>
<dbReference type="Gene3D" id="3.30.40.10">
    <property type="entry name" value="Zinc/RING finger domain, C3HC4 (zinc finger)"/>
    <property type="match status" value="1"/>
</dbReference>
<gene>
    <name evidence="9" type="primary">LOC112285681</name>
    <name evidence="8" type="ORF">PHYPA_011766</name>
</gene>
<dbReference type="GO" id="GO:0004402">
    <property type="term" value="F:histone acetyltransferase activity"/>
    <property type="evidence" value="ECO:0000318"/>
    <property type="project" value="GO_Central"/>
</dbReference>
<dbReference type="GO" id="GO:0005634">
    <property type="term" value="C:nucleus"/>
    <property type="evidence" value="ECO:0000318"/>
    <property type="project" value="GO_Central"/>
</dbReference>
<dbReference type="EnsemblPlants" id="Pp3c8_18540V3.1">
    <property type="protein sequence ID" value="Pp3c8_18540V3.1"/>
    <property type="gene ID" value="Pp3c8_18540"/>
</dbReference>
<dbReference type="InterPro" id="IPR053114">
    <property type="entry name" value="ATXR5/ATXR6"/>
</dbReference>
<keyword evidence="1" id="KW-0479">Metal-binding</keyword>
<keyword evidence="10" id="KW-1185">Reference proteome</keyword>
<dbReference type="SMART" id="SM00249">
    <property type="entry name" value="PHD"/>
    <property type="match status" value="1"/>
</dbReference>
<evidence type="ECO:0000259" key="7">
    <source>
        <dbReference type="PROSITE" id="PS50280"/>
    </source>
</evidence>
<name>A0A2K1K7W1_PHYPA</name>
<evidence type="ECO:0000313" key="8">
    <source>
        <dbReference type="EMBL" id="PNR49870.1"/>
    </source>
</evidence>
<dbReference type="InterPro" id="IPR011011">
    <property type="entry name" value="Znf_FYVE_PHD"/>
</dbReference>
<dbReference type="OrthoDB" id="336088at2759"/>
<dbReference type="PANTHER" id="PTHR48442">
    <property type="entry name" value="SET DOMAIN-CONTAINING PROTEIN"/>
    <property type="match status" value="1"/>
</dbReference>
<sequence length="419" mass="47638">MERSPYGKERRVKRVRISSTYTALSSLAVEDLGSEPPHLRQCKATVNFSEVLTTTVAQSLGVAKRKKLLKSLEEVVRDEQAKSTKVVGTEMVVWTNGPASAYSLTLCEECKGGDSAEQMLLCDQCDRGFHMFCLSPILVSIPPGDWICPHCSKSTIAHEFLMVQKKIVDYFRIQNLLPSKSVTEAIERKKRKKQSAFSFCPPKRGRRLLPYVPTIDPQRRLKQMASLATALTSIGVQFSDSLSYRYAPRTANRAAHEKGGMREMPRDDKEAFDKCKAMCKSGLWQPLTVAYDMRQGFVVEADEDIKDMTFIAEYTGEVDYMCCRHYDSGNSIMGLLFSDDPIKELVICPDKRSNIARFLSGINNHTEEGRKKQNVRCVRYSINGEARVILIAMRDILKGERLYYDYNAYYTEYPTQHFV</sequence>
<dbReference type="Gramene" id="Pp3c8_18540V3.6">
    <property type="protein sequence ID" value="Pp3c8_18540V3.6"/>
    <property type="gene ID" value="Pp3c8_18540"/>
</dbReference>
<dbReference type="GO" id="GO:0000785">
    <property type="term" value="C:chromatin"/>
    <property type="evidence" value="ECO:0000318"/>
    <property type="project" value="GO_Central"/>
</dbReference>
<evidence type="ECO:0000256" key="1">
    <source>
        <dbReference type="ARBA" id="ARBA00022723"/>
    </source>
</evidence>
<evidence type="ECO:0000256" key="2">
    <source>
        <dbReference type="ARBA" id="ARBA00022771"/>
    </source>
</evidence>
<dbReference type="EMBL" id="ABEU02000008">
    <property type="protein sequence ID" value="PNR49870.1"/>
    <property type="molecule type" value="Genomic_DNA"/>
</dbReference>
<dbReference type="CDD" id="cd10539">
    <property type="entry name" value="SET_ATXR5_6-like"/>
    <property type="match status" value="1"/>
</dbReference>
<proteinExistence type="predicted"/>
<dbReference type="AlphaFoldDB" id="A0A2K1K7W1"/>
<dbReference type="STRING" id="3218.A0A2K1K7W1"/>
<reference evidence="8 10" key="2">
    <citation type="journal article" date="2018" name="Plant J.">
        <title>The Physcomitrella patens chromosome-scale assembly reveals moss genome structure and evolution.</title>
        <authorList>
            <person name="Lang D."/>
            <person name="Ullrich K.K."/>
            <person name="Murat F."/>
            <person name="Fuchs J."/>
            <person name="Jenkins J."/>
            <person name="Haas F.B."/>
            <person name="Piednoel M."/>
            <person name="Gundlach H."/>
            <person name="Van Bel M."/>
            <person name="Meyberg R."/>
            <person name="Vives C."/>
            <person name="Morata J."/>
            <person name="Symeonidi A."/>
            <person name="Hiss M."/>
            <person name="Muchero W."/>
            <person name="Kamisugi Y."/>
            <person name="Saleh O."/>
            <person name="Blanc G."/>
            <person name="Decker E.L."/>
            <person name="van Gessel N."/>
            <person name="Grimwood J."/>
            <person name="Hayes R.D."/>
            <person name="Graham S.W."/>
            <person name="Gunter L.E."/>
            <person name="McDaniel S.F."/>
            <person name="Hoernstein S.N.W."/>
            <person name="Larsson A."/>
            <person name="Li F.W."/>
            <person name="Perroud P.F."/>
            <person name="Phillips J."/>
            <person name="Ranjan P."/>
            <person name="Rokshar D.S."/>
            <person name="Rothfels C.J."/>
            <person name="Schneider L."/>
            <person name="Shu S."/>
            <person name="Stevenson D.W."/>
            <person name="Thummler F."/>
            <person name="Tillich M."/>
            <person name="Villarreal Aguilar J.C."/>
            <person name="Widiez T."/>
            <person name="Wong G.K."/>
            <person name="Wymore A."/>
            <person name="Zhang Y."/>
            <person name="Zimmer A.D."/>
            <person name="Quatrano R.S."/>
            <person name="Mayer K.F.X."/>
            <person name="Goodstein D."/>
            <person name="Casacuberta J.M."/>
            <person name="Vandepoele K."/>
            <person name="Reski R."/>
            <person name="Cuming A.C."/>
            <person name="Tuskan G.A."/>
            <person name="Maumus F."/>
            <person name="Salse J."/>
            <person name="Schmutz J."/>
            <person name="Rensing S.A."/>
        </authorList>
    </citation>
    <scope>NUCLEOTIDE SEQUENCE [LARGE SCALE GENOMIC DNA]</scope>
    <source>
        <strain evidence="9 10">cv. Gransden 2004</strain>
    </source>
</reference>
<dbReference type="PANTHER" id="PTHR48442:SF1">
    <property type="entry name" value="SET DOMAIN-CONTAINING PROTEIN"/>
    <property type="match status" value="1"/>
</dbReference>
<dbReference type="Gene3D" id="2.170.270.10">
    <property type="entry name" value="SET domain"/>
    <property type="match status" value="1"/>
</dbReference>
<dbReference type="Gramene" id="Pp3c8_18540V3.2">
    <property type="protein sequence ID" value="Pp3c8_18540V3.2"/>
    <property type="gene ID" value="Pp3c8_18540"/>
</dbReference>
<dbReference type="FunCoup" id="A0A2K1K7W1">
    <property type="interactions" value="72"/>
</dbReference>
<keyword evidence="2 5" id="KW-0863">Zinc-finger</keyword>
<dbReference type="Gramene" id="Pp3c8_18540V3.5">
    <property type="protein sequence ID" value="Pp3c8_18540V3.5"/>
    <property type="gene ID" value="Pp3c8_18540"/>
</dbReference>
<keyword evidence="3" id="KW-0862">Zinc</keyword>
<dbReference type="GeneID" id="112285681"/>
<dbReference type="RefSeq" id="XP_073391741.1">
    <property type="nucleotide sequence ID" value="XM_073535640.1"/>
</dbReference>
<evidence type="ECO:0000313" key="10">
    <source>
        <dbReference type="Proteomes" id="UP000006727"/>
    </source>
</evidence>
<accession>A0A2K1K7W1</accession>
<dbReference type="InterPro" id="IPR046341">
    <property type="entry name" value="SET_dom_sf"/>
</dbReference>
<dbReference type="InterPro" id="IPR019787">
    <property type="entry name" value="Znf_PHD-finger"/>
</dbReference>